<gene>
    <name evidence="2" type="ORF">HYPSUDRAFT_483754</name>
</gene>
<keyword evidence="3" id="KW-1185">Reference proteome</keyword>
<proteinExistence type="predicted"/>
<organism evidence="2 3">
    <name type="scientific">Hypholoma sublateritium (strain FD-334 SS-4)</name>
    <dbReference type="NCBI Taxonomy" id="945553"/>
    <lineage>
        <taxon>Eukaryota</taxon>
        <taxon>Fungi</taxon>
        <taxon>Dikarya</taxon>
        <taxon>Basidiomycota</taxon>
        <taxon>Agaricomycotina</taxon>
        <taxon>Agaricomycetes</taxon>
        <taxon>Agaricomycetidae</taxon>
        <taxon>Agaricales</taxon>
        <taxon>Agaricineae</taxon>
        <taxon>Strophariaceae</taxon>
        <taxon>Hypholoma</taxon>
    </lineage>
</organism>
<dbReference type="AlphaFoldDB" id="A0A0D2NZN3"/>
<evidence type="ECO:0000256" key="1">
    <source>
        <dbReference type="SAM" id="MobiDB-lite"/>
    </source>
</evidence>
<feature type="region of interest" description="Disordered" evidence="1">
    <location>
        <begin position="94"/>
        <end position="117"/>
    </location>
</feature>
<evidence type="ECO:0000313" key="2">
    <source>
        <dbReference type="EMBL" id="KJA13890.1"/>
    </source>
</evidence>
<dbReference type="Proteomes" id="UP000054270">
    <property type="component" value="Unassembled WGS sequence"/>
</dbReference>
<sequence length="143" mass="15561">MEHKICREQPLTRCRPEIPNIERTELSSTRRGAYRDDEDVRRRSTGRNARILGGELDIVGSRIVKVLGGTTAPCGGPGAAPWIYVHIEVGIEGEGNRAEPSDSASGTSCPSSGASLEHASMNERGNLCCRRSLKSCRSRSQRP</sequence>
<protein>
    <submittedName>
        <fullName evidence="2">Uncharacterized protein</fullName>
    </submittedName>
</protein>
<feature type="compositionally biased region" description="Polar residues" evidence="1">
    <location>
        <begin position="102"/>
        <end position="114"/>
    </location>
</feature>
<accession>A0A0D2NZN3</accession>
<name>A0A0D2NZN3_HYPSF</name>
<evidence type="ECO:0000313" key="3">
    <source>
        <dbReference type="Proteomes" id="UP000054270"/>
    </source>
</evidence>
<dbReference type="EMBL" id="KN817707">
    <property type="protein sequence ID" value="KJA13890.1"/>
    <property type="molecule type" value="Genomic_DNA"/>
</dbReference>
<reference evidence="3" key="1">
    <citation type="submission" date="2014-04" db="EMBL/GenBank/DDBJ databases">
        <title>Evolutionary Origins and Diversification of the Mycorrhizal Mutualists.</title>
        <authorList>
            <consortium name="DOE Joint Genome Institute"/>
            <consortium name="Mycorrhizal Genomics Consortium"/>
            <person name="Kohler A."/>
            <person name="Kuo A."/>
            <person name="Nagy L.G."/>
            <person name="Floudas D."/>
            <person name="Copeland A."/>
            <person name="Barry K.W."/>
            <person name="Cichocki N."/>
            <person name="Veneault-Fourrey C."/>
            <person name="LaButti K."/>
            <person name="Lindquist E.A."/>
            <person name="Lipzen A."/>
            <person name="Lundell T."/>
            <person name="Morin E."/>
            <person name="Murat C."/>
            <person name="Riley R."/>
            <person name="Ohm R."/>
            <person name="Sun H."/>
            <person name="Tunlid A."/>
            <person name="Henrissat B."/>
            <person name="Grigoriev I.V."/>
            <person name="Hibbett D.S."/>
            <person name="Martin F."/>
        </authorList>
    </citation>
    <scope>NUCLEOTIDE SEQUENCE [LARGE SCALE GENOMIC DNA]</scope>
    <source>
        <strain evidence="3">FD-334 SS-4</strain>
    </source>
</reference>